<dbReference type="AlphaFoldDB" id="A0A1E5RNS1"/>
<sequence>MTSTEQDTVNNCPKCKKPITDQVIKALGKIYHQDCFTCYDCGTICKLKYFPYKLPTTGELVPLCQLDYFKRNKLLCYVCSQPLRGTFFNAFGRLYDEEHFCCKICGEQCSMQECFNYKDDLYCKYHYLKYFSKRCKGCQYPITDQHFEFPRGDKIYRWHPECYGIHRYWHIDLQPDCLGLPLLLPNSYVKDVQMRDTNPTPAEMNRCINISDNLTCKTWSTLYKFEEETAGCISDMLQYLTSEDKTKGVKATALFVLKVECLFKALDSLQSINDYRVSSSTLSSYSAGKSGKNASSSEEVNGLDAPESSVDPTESIAQKYKKFPKQLSSKIMIYLQLLRKSTLQSDSNEVTVSNVMSIINGLSHYLKLLIRYGLYNALEYNKRSHSTNALVKFLRETNKNLNYPASSNPFDFILDVPIDSTDCCSSCNKYIQQDCIKYQENKRWHIQCFNCSDCGKLISKYDILDATYNKKTQKVFCPLCSMNDPESHPGFKPVTKLLQLIYLLKVALIKTKTVMDIQLKSQMTPSMESRANSISKEQSYIRTVNDIKTLRAKRNSLKITRDNSTARLNSMTRNNFIQSSNSASKLPADKSAIEEFNNSKALTLDDISRIVAVEQARELSKRRDFKQQTSSADELSKTLNSLSVSENNVPPSSPTTALFATHKPGLLKYNSTNDINKNTKVSNKGFRHFNKMNAVSSVSNTSGVYYSDLSIDHLYKLQLIALSILKSSNFPIAKMEDILVMLKKHSQPQLVNPSSSAKFWKSSKTIKRLKQSTEQNRLFGLPLDVLCEAAGVDSDLGRGSNRVRIPLLLDELISALKQMDMSVEGLFRKNGNIKKLRMFTEEVNETPVSVPDLSKENSVQLSALLKKFFRDLPESLLTGELYQNWLNLPTKSEERKMDFVLFYTLLPKYHRNVSEVLLSFLNWVSTFANIENPAQQSGSKMDIHNLATVFAPNVLYQEKPHSDGENDKDRFGDYTLDEELMKRRMENGVDGDYVLVIEVVKYLILHIDEICMVPMFLMKLLNRIINEKLSTYEQIQEFIANNYSKIDFSEF</sequence>
<dbReference type="InterPro" id="IPR001781">
    <property type="entry name" value="Znf_LIM"/>
</dbReference>
<evidence type="ECO:0000256" key="5">
    <source>
        <dbReference type="ARBA" id="ARBA00023242"/>
    </source>
</evidence>
<evidence type="ECO:0000256" key="1">
    <source>
        <dbReference type="ARBA" id="ARBA00004123"/>
    </source>
</evidence>
<dbReference type="EMBL" id="LPNM01000005">
    <property type="protein sequence ID" value="OEJ88532.1"/>
    <property type="molecule type" value="Genomic_DNA"/>
</dbReference>
<protein>
    <submittedName>
        <fullName evidence="10">Rho-GTPase-activating protein LRG1</fullName>
    </submittedName>
</protein>
<dbReference type="GO" id="GO:0005737">
    <property type="term" value="C:cytoplasm"/>
    <property type="evidence" value="ECO:0007669"/>
    <property type="project" value="TreeGrafter"/>
</dbReference>
<dbReference type="SMART" id="SM00132">
    <property type="entry name" value="LIM"/>
    <property type="match status" value="3"/>
</dbReference>
<evidence type="ECO:0000256" key="3">
    <source>
        <dbReference type="ARBA" id="ARBA00022737"/>
    </source>
</evidence>
<feature type="domain" description="Rho-GAP" evidence="9">
    <location>
        <begin position="781"/>
        <end position="1011"/>
    </location>
</feature>
<gene>
    <name evidence="10" type="ORF">AWRI3579_g575</name>
</gene>
<evidence type="ECO:0000256" key="2">
    <source>
        <dbReference type="ARBA" id="ARBA00022723"/>
    </source>
</evidence>
<dbReference type="PANTHER" id="PTHR24215:SF10">
    <property type="entry name" value="RHO-GTPASE-ACTIVATING PROTEIN LRG1"/>
    <property type="match status" value="1"/>
</dbReference>
<dbReference type="Proteomes" id="UP000095728">
    <property type="component" value="Unassembled WGS sequence"/>
</dbReference>
<dbReference type="FunCoup" id="A0A1E5RNS1">
    <property type="interactions" value="20"/>
</dbReference>
<dbReference type="Pfam" id="PF00412">
    <property type="entry name" value="LIM"/>
    <property type="match status" value="2"/>
</dbReference>
<name>A0A1E5RNS1_9ASCO</name>
<keyword evidence="11" id="KW-1185">Reference proteome</keyword>
<dbReference type="Gene3D" id="2.10.110.10">
    <property type="entry name" value="Cysteine Rich Protein"/>
    <property type="match status" value="3"/>
</dbReference>
<keyword evidence="6" id="KW-0440">LIM domain</keyword>
<keyword evidence="4 6" id="KW-0862">Zinc</keyword>
<organism evidence="10 11">
    <name type="scientific">Hanseniaspora osmophila</name>
    <dbReference type="NCBI Taxonomy" id="56408"/>
    <lineage>
        <taxon>Eukaryota</taxon>
        <taxon>Fungi</taxon>
        <taxon>Dikarya</taxon>
        <taxon>Ascomycota</taxon>
        <taxon>Saccharomycotina</taxon>
        <taxon>Saccharomycetes</taxon>
        <taxon>Saccharomycodales</taxon>
        <taxon>Saccharomycodaceae</taxon>
        <taxon>Hanseniaspora</taxon>
    </lineage>
</organism>
<keyword evidence="5" id="KW-0539">Nucleus</keyword>
<dbReference type="GO" id="GO:0005634">
    <property type="term" value="C:nucleus"/>
    <property type="evidence" value="ECO:0007669"/>
    <property type="project" value="UniProtKB-SubCell"/>
</dbReference>
<evidence type="ECO:0000313" key="11">
    <source>
        <dbReference type="Proteomes" id="UP000095728"/>
    </source>
</evidence>
<dbReference type="InterPro" id="IPR000198">
    <property type="entry name" value="RhoGAP_dom"/>
</dbReference>
<dbReference type="GO" id="GO:0046872">
    <property type="term" value="F:metal ion binding"/>
    <property type="evidence" value="ECO:0007669"/>
    <property type="project" value="UniProtKB-KW"/>
</dbReference>
<evidence type="ECO:0000313" key="10">
    <source>
        <dbReference type="EMBL" id="OEJ88532.1"/>
    </source>
</evidence>
<keyword evidence="2 6" id="KW-0479">Metal-binding</keyword>
<dbReference type="PROSITE" id="PS50023">
    <property type="entry name" value="LIM_DOMAIN_2"/>
    <property type="match status" value="2"/>
</dbReference>
<dbReference type="Gene3D" id="1.10.555.10">
    <property type="entry name" value="Rho GTPase activation protein"/>
    <property type="match status" value="1"/>
</dbReference>
<dbReference type="Pfam" id="PF00620">
    <property type="entry name" value="RhoGAP"/>
    <property type="match status" value="1"/>
</dbReference>
<dbReference type="PROSITE" id="PS50238">
    <property type="entry name" value="RHOGAP"/>
    <property type="match status" value="1"/>
</dbReference>
<dbReference type="GO" id="GO:0030036">
    <property type="term" value="P:actin cytoskeleton organization"/>
    <property type="evidence" value="ECO:0007669"/>
    <property type="project" value="TreeGrafter"/>
</dbReference>
<dbReference type="SUPFAM" id="SSF57716">
    <property type="entry name" value="Glucocorticoid receptor-like (DNA-binding domain)"/>
    <property type="match status" value="2"/>
</dbReference>
<evidence type="ECO:0000259" key="9">
    <source>
        <dbReference type="PROSITE" id="PS50238"/>
    </source>
</evidence>
<dbReference type="PANTHER" id="PTHR24215">
    <property type="entry name" value="RHO-GTPASE-ACTIVATING PROTEIN LRG1"/>
    <property type="match status" value="1"/>
</dbReference>
<dbReference type="OrthoDB" id="20689at2759"/>
<proteinExistence type="predicted"/>
<evidence type="ECO:0000259" key="8">
    <source>
        <dbReference type="PROSITE" id="PS50023"/>
    </source>
</evidence>
<evidence type="ECO:0000256" key="7">
    <source>
        <dbReference type="SAM" id="MobiDB-lite"/>
    </source>
</evidence>
<accession>A0A1E5RNS1</accession>
<dbReference type="InParanoid" id="A0A1E5RNS1"/>
<reference evidence="11" key="1">
    <citation type="journal article" date="2016" name="Genome Announc.">
        <title>Genome sequences of three species of Hanseniaspora isolated from spontaneous wine fermentations.</title>
        <authorList>
            <person name="Sternes P.R."/>
            <person name="Lee D."/>
            <person name="Kutyna D.R."/>
            <person name="Borneman A.R."/>
        </authorList>
    </citation>
    <scope>NUCLEOTIDE SEQUENCE [LARGE SCALE GENOMIC DNA]</scope>
    <source>
        <strain evidence="11">AWRI3579</strain>
    </source>
</reference>
<evidence type="ECO:0000256" key="6">
    <source>
        <dbReference type="PROSITE-ProRule" id="PRU00125"/>
    </source>
</evidence>
<dbReference type="GO" id="GO:0030695">
    <property type="term" value="F:GTPase regulator activity"/>
    <property type="evidence" value="ECO:0007669"/>
    <property type="project" value="UniProtKB-ARBA"/>
</dbReference>
<feature type="domain" description="LIM zinc-binding" evidence="8">
    <location>
        <begin position="422"/>
        <end position="487"/>
    </location>
</feature>
<keyword evidence="3" id="KW-0677">Repeat</keyword>
<feature type="domain" description="LIM zinc-binding" evidence="8">
    <location>
        <begin position="10"/>
        <end position="74"/>
    </location>
</feature>
<feature type="region of interest" description="Disordered" evidence="7">
    <location>
        <begin position="282"/>
        <end position="312"/>
    </location>
</feature>
<dbReference type="CDD" id="cd09391">
    <property type="entry name" value="LIM1_Lrg1p_like"/>
    <property type="match status" value="1"/>
</dbReference>
<evidence type="ECO:0000256" key="4">
    <source>
        <dbReference type="ARBA" id="ARBA00022833"/>
    </source>
</evidence>
<comment type="subcellular location">
    <subcellularLocation>
        <location evidence="1">Nucleus</location>
    </subcellularLocation>
</comment>
<comment type="caution">
    <text evidence="10">The sequence shown here is derived from an EMBL/GenBank/DDBJ whole genome shotgun (WGS) entry which is preliminary data.</text>
</comment>
<dbReference type="GO" id="GO:0007165">
    <property type="term" value="P:signal transduction"/>
    <property type="evidence" value="ECO:0007669"/>
    <property type="project" value="InterPro"/>
</dbReference>
<dbReference type="InterPro" id="IPR008936">
    <property type="entry name" value="Rho_GTPase_activation_prot"/>
</dbReference>
<dbReference type="SMART" id="SM00324">
    <property type="entry name" value="RhoGAP"/>
    <property type="match status" value="1"/>
</dbReference>
<feature type="compositionally biased region" description="Low complexity" evidence="7">
    <location>
        <begin position="282"/>
        <end position="297"/>
    </location>
</feature>
<dbReference type="CDD" id="cd08368">
    <property type="entry name" value="LIM"/>
    <property type="match status" value="1"/>
</dbReference>
<dbReference type="PROSITE" id="PS00478">
    <property type="entry name" value="LIM_DOMAIN_1"/>
    <property type="match status" value="1"/>
</dbReference>
<dbReference type="SUPFAM" id="SSF48350">
    <property type="entry name" value="GTPase activation domain, GAP"/>
    <property type="match status" value="1"/>
</dbReference>
<dbReference type="STRING" id="56408.A0A1E5RNS1"/>